<feature type="signal peptide" evidence="1">
    <location>
        <begin position="1"/>
        <end position="19"/>
    </location>
</feature>
<dbReference type="Pfam" id="PF07642">
    <property type="entry name" value="BBP2"/>
    <property type="match status" value="1"/>
</dbReference>
<gene>
    <name evidence="2" type="ORF">FLAT13_00878</name>
</gene>
<name>A0A6V6YRT1_9FLAO</name>
<accession>A0A6V6YRT1</accession>
<evidence type="ECO:0000256" key="1">
    <source>
        <dbReference type="SAM" id="SignalP"/>
    </source>
</evidence>
<keyword evidence="3" id="KW-1185">Reference proteome</keyword>
<evidence type="ECO:0000313" key="3">
    <source>
        <dbReference type="Proteomes" id="UP000530060"/>
    </source>
</evidence>
<evidence type="ECO:0000313" key="2">
    <source>
        <dbReference type="EMBL" id="CAD0002024.1"/>
    </source>
</evidence>
<keyword evidence="1" id="KW-0732">Signal</keyword>
<dbReference type="AlphaFoldDB" id="A0A6V6YRT1"/>
<dbReference type="InterPro" id="IPR011486">
    <property type="entry name" value="BBP2"/>
</dbReference>
<reference evidence="2 3" key="1">
    <citation type="submission" date="2020-06" db="EMBL/GenBank/DDBJ databases">
        <authorList>
            <person name="Criscuolo A."/>
        </authorList>
    </citation>
    <scope>NUCLEOTIDE SEQUENCE [LARGE SCALE GENOMIC DNA]</scope>
    <source>
        <strain evidence="3">CIP 111411</strain>
    </source>
</reference>
<proteinExistence type="predicted"/>
<dbReference type="EMBL" id="CAIJDP010000058">
    <property type="protein sequence ID" value="CAD0002024.1"/>
    <property type="molecule type" value="Genomic_DNA"/>
</dbReference>
<dbReference type="Proteomes" id="UP000530060">
    <property type="component" value="Unassembled WGS sequence"/>
</dbReference>
<feature type="chain" id="PRO_5028316246" description="Beta-barrel porin-2, OmpL-like. bbp2" evidence="1">
    <location>
        <begin position="20"/>
        <end position="363"/>
    </location>
</feature>
<dbReference type="RefSeq" id="WP_180908048.1">
    <property type="nucleotide sequence ID" value="NZ_CAIJDP010000058.1"/>
</dbReference>
<organism evidence="2 3">
    <name type="scientific">Flavobacterium salmonis</name>
    <dbReference type="NCBI Taxonomy" id="2654844"/>
    <lineage>
        <taxon>Bacteria</taxon>
        <taxon>Pseudomonadati</taxon>
        <taxon>Bacteroidota</taxon>
        <taxon>Flavobacteriia</taxon>
        <taxon>Flavobacteriales</taxon>
        <taxon>Flavobacteriaceae</taxon>
        <taxon>Flavobacterium</taxon>
    </lineage>
</organism>
<evidence type="ECO:0008006" key="4">
    <source>
        <dbReference type="Google" id="ProtNLM"/>
    </source>
</evidence>
<comment type="caution">
    <text evidence="2">The sequence shown here is derived from an EMBL/GenBank/DDBJ whole genome shotgun (WGS) entry which is preliminary data.</text>
</comment>
<dbReference type="SUPFAM" id="SSF56935">
    <property type="entry name" value="Porins"/>
    <property type="match status" value="1"/>
</dbReference>
<protein>
    <recommendedName>
        <fullName evidence="4">Beta-barrel porin-2, OmpL-like. bbp2</fullName>
    </recommendedName>
</protein>
<sequence length="363" mass="41017">MKKIILTALIAFGCSNLHAQKESKSPFTFSGYVDVYYSYDFGKPENHTRPGFIYNYNRSNEVNLNLGLAKVNYSKENVRGNFALMAGTYAQYNMSAEQDLLKNIYEANVGVKISSKHNLWIDAGIMPSHIGFESAIGKDCQTLTRSILAENSPYYEAGVKIGYTSDSGEWYLAAMYLNGWQRIQKIDGNQTPAFGTQITYKPSDKVILNWSTYVGNEQLDIDKKWRYFNNFYGQFKVTDKTNVTAGFDVGSQQSAKNSNKYDTWFSPVLILQYKPTDKIQLAARGEYYSDEKGVIIPIAIGTETPNGFKTYGFSANFDYLVSDTIMFRIEARNLSSKEEIFTNKDNLPTDTNTFVTTSLAISF</sequence>